<dbReference type="InterPro" id="IPR029063">
    <property type="entry name" value="SAM-dependent_MTases_sf"/>
</dbReference>
<feature type="domain" description="Methyltransferase" evidence="2">
    <location>
        <begin position="33"/>
        <end position="136"/>
    </location>
</feature>
<evidence type="ECO:0000313" key="4">
    <source>
        <dbReference type="Proteomes" id="UP001206595"/>
    </source>
</evidence>
<reference evidence="3" key="2">
    <citation type="journal article" date="2022" name="Proc. Natl. Acad. Sci. U.S.A.">
        <title>Diploid-dominant life cycles characterize the early evolution of Fungi.</title>
        <authorList>
            <person name="Amses K.R."/>
            <person name="Simmons D.R."/>
            <person name="Longcore J.E."/>
            <person name="Mondo S.J."/>
            <person name="Seto K."/>
            <person name="Jeronimo G.H."/>
            <person name="Bonds A.E."/>
            <person name="Quandt C.A."/>
            <person name="Davis W.J."/>
            <person name="Chang Y."/>
            <person name="Federici B.A."/>
            <person name="Kuo A."/>
            <person name="LaButti K."/>
            <person name="Pangilinan J."/>
            <person name="Andreopoulos W."/>
            <person name="Tritt A."/>
            <person name="Riley R."/>
            <person name="Hundley H."/>
            <person name="Johnson J."/>
            <person name="Lipzen A."/>
            <person name="Barry K."/>
            <person name="Lang B.F."/>
            <person name="Cuomo C.A."/>
            <person name="Buchler N.E."/>
            <person name="Grigoriev I.V."/>
            <person name="Spatafora J.W."/>
            <person name="Stajich J.E."/>
            <person name="James T.Y."/>
        </authorList>
    </citation>
    <scope>NUCLEOTIDE SEQUENCE</scope>
    <source>
        <strain evidence="3">AG</strain>
    </source>
</reference>
<dbReference type="SUPFAM" id="SSF53335">
    <property type="entry name" value="S-adenosyl-L-methionine-dependent methyltransferases"/>
    <property type="match status" value="1"/>
</dbReference>
<dbReference type="Pfam" id="PF13847">
    <property type="entry name" value="Methyltransf_31"/>
    <property type="match status" value="1"/>
</dbReference>
<gene>
    <name evidence="3" type="ORF">K450DRAFT_226239</name>
</gene>
<keyword evidence="4" id="KW-1185">Reference proteome</keyword>
<comment type="caution">
    <text evidence="3">The sequence shown here is derived from an EMBL/GenBank/DDBJ whole genome shotgun (WGS) entry which is preliminary data.</text>
</comment>
<dbReference type="InterPro" id="IPR025714">
    <property type="entry name" value="Methyltranfer_dom"/>
</dbReference>
<dbReference type="RefSeq" id="XP_051447642.1">
    <property type="nucleotide sequence ID" value="XM_051586518.1"/>
</dbReference>
<organism evidence="3 4">
    <name type="scientific">Umbelopsis ramanniana AG</name>
    <dbReference type="NCBI Taxonomy" id="1314678"/>
    <lineage>
        <taxon>Eukaryota</taxon>
        <taxon>Fungi</taxon>
        <taxon>Fungi incertae sedis</taxon>
        <taxon>Mucoromycota</taxon>
        <taxon>Mucoromycotina</taxon>
        <taxon>Umbelopsidomycetes</taxon>
        <taxon>Umbelopsidales</taxon>
        <taxon>Umbelopsidaceae</taxon>
        <taxon>Umbelopsis</taxon>
    </lineage>
</organism>
<dbReference type="EMBL" id="MU620899">
    <property type="protein sequence ID" value="KAI8582638.1"/>
    <property type="molecule type" value="Genomic_DNA"/>
</dbReference>
<dbReference type="AlphaFoldDB" id="A0AAD5EFA3"/>
<proteinExistence type="predicted"/>
<evidence type="ECO:0000256" key="1">
    <source>
        <dbReference type="SAM" id="MobiDB-lite"/>
    </source>
</evidence>
<dbReference type="Proteomes" id="UP001206595">
    <property type="component" value="Unassembled WGS sequence"/>
</dbReference>
<evidence type="ECO:0000259" key="2">
    <source>
        <dbReference type="Pfam" id="PF13847"/>
    </source>
</evidence>
<name>A0AAD5EFA3_UMBRA</name>
<dbReference type="Gene3D" id="3.40.50.150">
    <property type="entry name" value="Vaccinia Virus protein VP39"/>
    <property type="match status" value="1"/>
</dbReference>
<dbReference type="CDD" id="cd02440">
    <property type="entry name" value="AdoMet_MTases"/>
    <property type="match status" value="1"/>
</dbReference>
<sequence length="218" mass="24902">MSSVHVLENQAFLTYLSGILDAHFFAKGHSEPLRALEVGCGAGHFSRILSAHYGSKIKITAIDANENVIKKANELSEGLVEGSVTFKQADFNKYSDSAPYDVIVFTKSFHHCLPINEAAKNAWKLLKNNGLIVAEELIRDYPPTHTIQWYFDHFDPLVAANVIDPVETLSSGHFGPDPREQQRTRTSWSRTRPWTRTQPWTRTRSWTRTRPWTQPWRP</sequence>
<accession>A0AAD5EFA3</accession>
<dbReference type="GeneID" id="75911866"/>
<evidence type="ECO:0000313" key="3">
    <source>
        <dbReference type="EMBL" id="KAI8582638.1"/>
    </source>
</evidence>
<protein>
    <recommendedName>
        <fullName evidence="2">Methyltransferase domain-containing protein</fullName>
    </recommendedName>
</protein>
<dbReference type="PANTHER" id="PTHR43861">
    <property type="entry name" value="TRANS-ACONITATE 2-METHYLTRANSFERASE-RELATED"/>
    <property type="match status" value="1"/>
</dbReference>
<feature type="region of interest" description="Disordered" evidence="1">
    <location>
        <begin position="169"/>
        <end position="192"/>
    </location>
</feature>
<reference evidence="3" key="1">
    <citation type="submission" date="2021-06" db="EMBL/GenBank/DDBJ databases">
        <authorList>
            <consortium name="DOE Joint Genome Institute"/>
            <person name="Mondo S.J."/>
            <person name="Amses K.R."/>
            <person name="Simmons D.R."/>
            <person name="Longcore J.E."/>
            <person name="Seto K."/>
            <person name="Alves G.H."/>
            <person name="Bonds A.E."/>
            <person name="Quandt C.A."/>
            <person name="Davis W.J."/>
            <person name="Chang Y."/>
            <person name="Letcher P.M."/>
            <person name="Powell M.J."/>
            <person name="Kuo A."/>
            <person name="Labutti K."/>
            <person name="Pangilinan J."/>
            <person name="Andreopoulos W."/>
            <person name="Tritt A."/>
            <person name="Riley R."/>
            <person name="Hundley H."/>
            <person name="Johnson J."/>
            <person name="Lipzen A."/>
            <person name="Barry K."/>
            <person name="Berbee M.L."/>
            <person name="Buchler N.E."/>
            <person name="Grigoriev I.V."/>
            <person name="Spatafora J.W."/>
            <person name="Stajich J.E."/>
            <person name="James T.Y."/>
        </authorList>
    </citation>
    <scope>NUCLEOTIDE SEQUENCE</scope>
    <source>
        <strain evidence="3">AG</strain>
    </source>
</reference>